<evidence type="ECO:0000313" key="1">
    <source>
        <dbReference type="EMBL" id="DAD31879.1"/>
    </source>
</evidence>
<reference evidence="1 2" key="1">
    <citation type="journal article" date="2020" name="Mol. Biol. Evol.">
        <title>Distinct Expression and Methylation Patterns for Genes with Different Fates following a Single Whole-Genome Duplication in Flowering Plants.</title>
        <authorList>
            <person name="Shi T."/>
            <person name="Rahmani R.S."/>
            <person name="Gugger P.F."/>
            <person name="Wang M."/>
            <person name="Li H."/>
            <person name="Zhang Y."/>
            <person name="Li Z."/>
            <person name="Wang Q."/>
            <person name="Van de Peer Y."/>
            <person name="Marchal K."/>
            <person name="Chen J."/>
        </authorList>
    </citation>
    <scope>NUCLEOTIDE SEQUENCE [LARGE SCALE GENOMIC DNA]</scope>
    <source>
        <tissue evidence="1">Leaf</tissue>
    </source>
</reference>
<comment type="caution">
    <text evidence="1">The sequence shown here is derived from an EMBL/GenBank/DDBJ whole genome shotgun (WGS) entry which is preliminary data.</text>
</comment>
<keyword evidence="2" id="KW-1185">Reference proteome</keyword>
<accession>A0A822YKQ9</accession>
<sequence>MSLMVSAGGSDWSSRRLNCFEQSFFWISFDCPKQLYICAEVC</sequence>
<protein>
    <submittedName>
        <fullName evidence="1">Uncharacterized protein</fullName>
    </submittedName>
</protein>
<gene>
    <name evidence="1" type="ORF">HUJ06_010730</name>
</gene>
<evidence type="ECO:0000313" key="2">
    <source>
        <dbReference type="Proteomes" id="UP000607653"/>
    </source>
</evidence>
<dbReference type="Proteomes" id="UP000607653">
    <property type="component" value="Unassembled WGS sequence"/>
</dbReference>
<name>A0A822YKQ9_NELNU</name>
<dbReference type="EMBL" id="DUZY01000003">
    <property type="protein sequence ID" value="DAD31879.1"/>
    <property type="molecule type" value="Genomic_DNA"/>
</dbReference>
<organism evidence="1 2">
    <name type="scientific">Nelumbo nucifera</name>
    <name type="common">Sacred lotus</name>
    <dbReference type="NCBI Taxonomy" id="4432"/>
    <lineage>
        <taxon>Eukaryota</taxon>
        <taxon>Viridiplantae</taxon>
        <taxon>Streptophyta</taxon>
        <taxon>Embryophyta</taxon>
        <taxon>Tracheophyta</taxon>
        <taxon>Spermatophyta</taxon>
        <taxon>Magnoliopsida</taxon>
        <taxon>Proteales</taxon>
        <taxon>Nelumbonaceae</taxon>
        <taxon>Nelumbo</taxon>
    </lineage>
</organism>
<proteinExistence type="predicted"/>
<dbReference type="AlphaFoldDB" id="A0A822YKQ9"/>